<dbReference type="Pfam" id="PF10531">
    <property type="entry name" value="SLBB"/>
    <property type="match status" value="1"/>
</dbReference>
<dbReference type="Gene3D" id="3.10.560.10">
    <property type="entry name" value="Outer membrane lipoprotein wza domain like"/>
    <property type="match status" value="1"/>
</dbReference>
<dbReference type="InterPro" id="IPR019554">
    <property type="entry name" value="Soluble_ligand-bd"/>
</dbReference>
<dbReference type="PANTHER" id="PTHR21180">
    <property type="entry name" value="ENDONUCLEASE/EXONUCLEASE/PHOSPHATASE FAMILY DOMAIN-CONTAINING PROTEIN 1"/>
    <property type="match status" value="1"/>
</dbReference>
<protein>
    <submittedName>
        <fullName evidence="3">Helix-hairpin-helix domain-containing protein</fullName>
    </submittedName>
</protein>
<evidence type="ECO:0000259" key="2">
    <source>
        <dbReference type="Pfam" id="PF10531"/>
    </source>
</evidence>
<dbReference type="AlphaFoldDB" id="A0A5B8C940"/>
<dbReference type="KEGG" id="gyu:FE374_09065"/>
<accession>A0A5B8C940</accession>
<dbReference type="EMBL" id="CP040915">
    <property type="protein sequence ID" value="QDC26627.1"/>
    <property type="molecule type" value="Genomic_DNA"/>
</dbReference>
<feature type="region of interest" description="Disordered" evidence="1">
    <location>
        <begin position="1"/>
        <end position="46"/>
    </location>
</feature>
<dbReference type="OrthoDB" id="9758724at2"/>
<feature type="domain" description="Soluble ligand binding" evidence="2">
    <location>
        <begin position="51"/>
        <end position="104"/>
    </location>
</feature>
<reference evidence="3 4" key="1">
    <citation type="submission" date="2019-05" db="EMBL/GenBank/DDBJ databases">
        <title>Georgenia *** sp. nov., and Georgenia *** sp. nov., isolated from the intestinal contents of plateau pika (Ochotona curzoniae) in the Qinghai-Tibet plateau of China.</title>
        <authorList>
            <person name="Tian Z."/>
        </authorList>
    </citation>
    <scope>NUCLEOTIDE SEQUENCE [LARGE SCALE GENOMIC DNA]</scope>
    <source>
        <strain evidence="3 4">Z443</strain>
    </source>
</reference>
<feature type="compositionally biased region" description="Gly residues" evidence="1">
    <location>
        <begin position="131"/>
        <end position="148"/>
    </location>
</feature>
<evidence type="ECO:0000256" key="1">
    <source>
        <dbReference type="SAM" id="MobiDB-lite"/>
    </source>
</evidence>
<dbReference type="InterPro" id="IPR010994">
    <property type="entry name" value="RuvA_2-like"/>
</dbReference>
<feature type="region of interest" description="Disordered" evidence="1">
    <location>
        <begin position="114"/>
        <end position="153"/>
    </location>
</feature>
<dbReference type="GO" id="GO:0015628">
    <property type="term" value="P:protein secretion by the type II secretion system"/>
    <property type="evidence" value="ECO:0007669"/>
    <property type="project" value="TreeGrafter"/>
</dbReference>
<dbReference type="InterPro" id="IPR051675">
    <property type="entry name" value="Endo/Exo/Phosphatase_dom_1"/>
</dbReference>
<dbReference type="SUPFAM" id="SSF47781">
    <property type="entry name" value="RuvA domain 2-like"/>
    <property type="match status" value="1"/>
</dbReference>
<dbReference type="GO" id="GO:0015627">
    <property type="term" value="C:type II protein secretion system complex"/>
    <property type="evidence" value="ECO:0007669"/>
    <property type="project" value="TreeGrafter"/>
</dbReference>
<name>A0A5B8C940_9MICO</name>
<dbReference type="Gene3D" id="1.10.150.320">
    <property type="entry name" value="Photosystem II 12 kDa extrinsic protein"/>
    <property type="match status" value="1"/>
</dbReference>
<dbReference type="PANTHER" id="PTHR21180:SF32">
    <property type="entry name" value="ENDONUCLEASE_EXONUCLEASE_PHOSPHATASE FAMILY DOMAIN-CONTAINING PROTEIN 1"/>
    <property type="match status" value="1"/>
</dbReference>
<evidence type="ECO:0000313" key="4">
    <source>
        <dbReference type="Proteomes" id="UP000314616"/>
    </source>
</evidence>
<sequence length="211" mass="20050">MPLPPAPSAPVGGDAVAGDRTGAPPPAPPATAPEPAPTPGPTPARADTSVVVHVAGAVVRPGVVELPNGARVADAVAAAGGATDAAEPSAVNLARVLLDGEQVYLPTVGEAVPGAQAGPGAPAGPSPPAGQGPGAAGPPGDGDPGTAGGPVNLNTATAGVLDTLPGVGPAIAERIIQWRDLNGPFTSVDDLDAVAGIGPATMDRLRPLVTV</sequence>
<evidence type="ECO:0000313" key="3">
    <source>
        <dbReference type="EMBL" id="QDC26627.1"/>
    </source>
</evidence>
<dbReference type="Proteomes" id="UP000314616">
    <property type="component" value="Chromosome"/>
</dbReference>
<organism evidence="3 4">
    <name type="scientific">Georgenia yuyongxinii</name>
    <dbReference type="NCBI Taxonomy" id="2589797"/>
    <lineage>
        <taxon>Bacteria</taxon>
        <taxon>Bacillati</taxon>
        <taxon>Actinomycetota</taxon>
        <taxon>Actinomycetes</taxon>
        <taxon>Micrococcales</taxon>
        <taxon>Bogoriellaceae</taxon>
        <taxon>Georgenia</taxon>
    </lineage>
</organism>
<dbReference type="Pfam" id="PF12836">
    <property type="entry name" value="HHH_3"/>
    <property type="match status" value="1"/>
</dbReference>
<gene>
    <name evidence="3" type="ORF">FE374_09065</name>
</gene>
<proteinExistence type="predicted"/>
<feature type="compositionally biased region" description="Pro residues" evidence="1">
    <location>
        <begin position="23"/>
        <end position="42"/>
    </location>
</feature>